<evidence type="ECO:0000256" key="2">
    <source>
        <dbReference type="ARBA" id="ARBA00022694"/>
    </source>
</evidence>
<dbReference type="GO" id="GO:0160150">
    <property type="term" value="F:tRNA pseudouridine(13) synthase activity"/>
    <property type="evidence" value="ECO:0007669"/>
    <property type="project" value="UniProtKB-EC"/>
</dbReference>
<dbReference type="EMBL" id="MTEJ01000083">
    <property type="protein sequence ID" value="OQX11672.1"/>
    <property type="molecule type" value="Genomic_DNA"/>
</dbReference>
<proteinExistence type="inferred from homology"/>
<comment type="similarity">
    <text evidence="1 4">Belongs to the pseudouridine synthase TruD family.</text>
</comment>
<dbReference type="InterPro" id="IPR042214">
    <property type="entry name" value="TruD_catalytic"/>
</dbReference>
<evidence type="ECO:0000256" key="1">
    <source>
        <dbReference type="ARBA" id="ARBA00007953"/>
    </source>
</evidence>
<dbReference type="NCBIfam" id="NF002153">
    <property type="entry name" value="PRK00984.1-2"/>
    <property type="match status" value="1"/>
</dbReference>
<dbReference type="Gene3D" id="3.30.2340.10">
    <property type="entry name" value="TruD, insertion domain"/>
    <property type="match status" value="1"/>
</dbReference>
<evidence type="ECO:0000256" key="4">
    <source>
        <dbReference type="HAMAP-Rule" id="MF_01082"/>
    </source>
</evidence>
<dbReference type="InterPro" id="IPR011760">
    <property type="entry name" value="PsdUridine_synth_TruD_insert"/>
</dbReference>
<dbReference type="InterPro" id="IPR001656">
    <property type="entry name" value="PsdUridine_synth_TruD"/>
</dbReference>
<dbReference type="InterPro" id="IPR043165">
    <property type="entry name" value="TruD_insert_sf"/>
</dbReference>
<dbReference type="Gene3D" id="3.30.2350.20">
    <property type="entry name" value="TruD, catalytic domain"/>
    <property type="match status" value="1"/>
</dbReference>
<evidence type="ECO:0000313" key="6">
    <source>
        <dbReference type="EMBL" id="OQX11672.1"/>
    </source>
</evidence>
<dbReference type="GO" id="GO:0005829">
    <property type="term" value="C:cytosol"/>
    <property type="evidence" value="ECO:0007669"/>
    <property type="project" value="TreeGrafter"/>
</dbReference>
<reference evidence="6 7" key="1">
    <citation type="submission" date="2017-01" db="EMBL/GenBank/DDBJ databases">
        <title>Novel large sulfur bacteria in the metagenomes of groundwater-fed chemosynthetic microbial mats in the Lake Huron basin.</title>
        <authorList>
            <person name="Sharrar A.M."/>
            <person name="Flood B.E."/>
            <person name="Bailey J.V."/>
            <person name="Jones D.S."/>
            <person name="Biddanda B."/>
            <person name="Ruberg S.A."/>
            <person name="Marcus D.N."/>
            <person name="Dick G.J."/>
        </authorList>
    </citation>
    <scope>NUCLEOTIDE SEQUENCE [LARGE SCALE GENOMIC DNA]</scope>
    <source>
        <strain evidence="6">A8</strain>
    </source>
</reference>
<protein>
    <recommendedName>
        <fullName evidence="4">tRNA pseudouridine synthase D</fullName>
        <ecNumber evidence="4">5.4.99.27</ecNumber>
    </recommendedName>
    <alternativeName>
        <fullName evidence="4">tRNA pseudouridine(13) synthase</fullName>
    </alternativeName>
    <alternativeName>
        <fullName evidence="4">tRNA pseudouridylate synthase D</fullName>
    </alternativeName>
    <alternativeName>
        <fullName evidence="4">tRNA-uridine isomerase D</fullName>
    </alternativeName>
</protein>
<dbReference type="CDD" id="cd02575">
    <property type="entry name" value="PseudoU_synth_EcTruD"/>
    <property type="match status" value="1"/>
</dbReference>
<sequence length="358" mass="39529">MTTFATSGFARAYAAPLCGQFRVLPEDFIVDEQMDIALSGVGEHLWLQIRKTSSNTDWVAIQLANIAGIAAKDVGYAGQKDRHAVTTQWYSVQLPGKADPDFSALPPEIEILQQCRHDKKLRRGALSSNRFVLTLRECSGDFAQAQAICEQISQHGIPNYYGEQRFGHEGGNVDKATRWFQGELRPKTRNQCSMYLSAARSWIFNHILSQRVQDGTWNQRLPGDVFMLDGSNAWFADDAAENLPARLSSLDIHPSGVLWGKGELDTQAQARELELTQAARFPALCAGLEKQGLKAERRALRIKVSELQCEVLDASTLRLAFALPPGAFATVLLEQLGEFVAAHPATAPRPLLNEPLTA</sequence>
<comment type="caution">
    <text evidence="6">The sequence shown here is derived from an EMBL/GenBank/DDBJ whole genome shotgun (WGS) entry which is preliminary data.</text>
</comment>
<dbReference type="InterPro" id="IPR020103">
    <property type="entry name" value="PsdUridine_synth_cat_dom_sf"/>
</dbReference>
<evidence type="ECO:0000259" key="5">
    <source>
        <dbReference type="PROSITE" id="PS50984"/>
    </source>
</evidence>
<feature type="active site" description="Nucleophile" evidence="4">
    <location>
        <position position="81"/>
    </location>
</feature>
<accession>A0A1Y1QRI8</accession>
<dbReference type="GO" id="GO:0031119">
    <property type="term" value="P:tRNA pseudouridine synthesis"/>
    <property type="evidence" value="ECO:0007669"/>
    <property type="project" value="UniProtKB-UniRule"/>
</dbReference>
<feature type="domain" description="TRUD" evidence="5">
    <location>
        <begin position="156"/>
        <end position="302"/>
    </location>
</feature>
<comment type="function">
    <text evidence="4">Responsible for synthesis of pseudouridine from uracil-13 in transfer RNAs.</text>
</comment>
<dbReference type="GO" id="GO:0003723">
    <property type="term" value="F:RNA binding"/>
    <property type="evidence" value="ECO:0007669"/>
    <property type="project" value="InterPro"/>
</dbReference>
<dbReference type="PROSITE" id="PS50984">
    <property type="entry name" value="TRUD"/>
    <property type="match status" value="1"/>
</dbReference>
<keyword evidence="3 4" id="KW-0413">Isomerase</keyword>
<dbReference type="EC" id="5.4.99.27" evidence="4"/>
<dbReference type="InterPro" id="IPR050170">
    <property type="entry name" value="TruD_pseudoU_synthase"/>
</dbReference>
<gene>
    <name evidence="4" type="primary">truD</name>
    <name evidence="6" type="ORF">BWK73_17065</name>
</gene>
<dbReference type="Pfam" id="PF01142">
    <property type="entry name" value="TruD"/>
    <property type="match status" value="2"/>
</dbReference>
<comment type="catalytic activity">
    <reaction evidence="4">
        <text>uridine(13) in tRNA = pseudouridine(13) in tRNA</text>
        <dbReference type="Rhea" id="RHEA:42540"/>
        <dbReference type="Rhea" id="RHEA-COMP:10105"/>
        <dbReference type="Rhea" id="RHEA-COMP:10106"/>
        <dbReference type="ChEBI" id="CHEBI:65314"/>
        <dbReference type="ChEBI" id="CHEBI:65315"/>
        <dbReference type="EC" id="5.4.99.27"/>
    </reaction>
</comment>
<dbReference type="HAMAP" id="MF_01082">
    <property type="entry name" value="TruD"/>
    <property type="match status" value="1"/>
</dbReference>
<dbReference type="PANTHER" id="PTHR47811:SF1">
    <property type="entry name" value="TRNA PSEUDOURIDINE SYNTHASE D"/>
    <property type="match status" value="1"/>
</dbReference>
<dbReference type="SUPFAM" id="SSF55120">
    <property type="entry name" value="Pseudouridine synthase"/>
    <property type="match status" value="1"/>
</dbReference>
<evidence type="ECO:0000256" key="3">
    <source>
        <dbReference type="ARBA" id="ARBA00023235"/>
    </source>
</evidence>
<name>A0A1Y1QRI8_9GAMM</name>
<dbReference type="PANTHER" id="PTHR47811">
    <property type="entry name" value="TRNA PSEUDOURIDINE SYNTHASE D"/>
    <property type="match status" value="1"/>
</dbReference>
<keyword evidence="2 4" id="KW-0819">tRNA processing</keyword>
<dbReference type="Proteomes" id="UP000192491">
    <property type="component" value="Unassembled WGS sequence"/>
</dbReference>
<dbReference type="AlphaFoldDB" id="A0A1Y1QRI8"/>
<organism evidence="6 7">
    <name type="scientific">Thiothrix lacustris</name>
    <dbReference type="NCBI Taxonomy" id="525917"/>
    <lineage>
        <taxon>Bacteria</taxon>
        <taxon>Pseudomonadati</taxon>
        <taxon>Pseudomonadota</taxon>
        <taxon>Gammaproteobacteria</taxon>
        <taxon>Thiotrichales</taxon>
        <taxon>Thiotrichaceae</taxon>
        <taxon>Thiothrix</taxon>
    </lineage>
</organism>
<evidence type="ECO:0000313" key="7">
    <source>
        <dbReference type="Proteomes" id="UP000192491"/>
    </source>
</evidence>